<accession>A0ACB0FBJ7</accession>
<sequence length="202" mass="21394">MARVFCFLWPGFWLMGLHSSPAHSAEGCQSQRAPLRWPRRAVWVSRVSGTTRRQLGFIDQPGLVRLFPPWPEALGTEECRAGSELGARGPGAPGGRLPRGVPSALSLQTVWTAAARYVTSVFRVNLKWEGNPAASSPEQIPAIGAASAPGPRVPCGPQRRPRPHLCAHGGLGGGSGTPRLLSGGGWTFSPAPGREQSELPGP</sequence>
<evidence type="ECO:0000313" key="2">
    <source>
        <dbReference type="Proteomes" id="UP001162501"/>
    </source>
</evidence>
<dbReference type="Proteomes" id="UP001162501">
    <property type="component" value="Chromosome 5"/>
</dbReference>
<name>A0ACB0FBJ7_RANTA</name>
<reference evidence="1" key="1">
    <citation type="submission" date="2023-05" db="EMBL/GenBank/DDBJ databases">
        <authorList>
            <consortium name="ELIXIR-Norway"/>
        </authorList>
    </citation>
    <scope>NUCLEOTIDE SEQUENCE</scope>
</reference>
<proteinExistence type="predicted"/>
<gene>
    <name evidence="1" type="ORF">MRATA1EN3_LOCUS21568</name>
</gene>
<organism evidence="1 2">
    <name type="scientific">Rangifer tarandus platyrhynchus</name>
    <name type="common">Svalbard reindeer</name>
    <dbReference type="NCBI Taxonomy" id="3082113"/>
    <lineage>
        <taxon>Eukaryota</taxon>
        <taxon>Metazoa</taxon>
        <taxon>Chordata</taxon>
        <taxon>Craniata</taxon>
        <taxon>Vertebrata</taxon>
        <taxon>Euteleostomi</taxon>
        <taxon>Mammalia</taxon>
        <taxon>Eutheria</taxon>
        <taxon>Laurasiatheria</taxon>
        <taxon>Artiodactyla</taxon>
        <taxon>Ruminantia</taxon>
        <taxon>Pecora</taxon>
        <taxon>Cervidae</taxon>
        <taxon>Odocoileinae</taxon>
        <taxon>Rangifer</taxon>
    </lineage>
</organism>
<protein>
    <submittedName>
        <fullName evidence="1">Uncharacterized protein</fullName>
    </submittedName>
</protein>
<evidence type="ECO:0000313" key="1">
    <source>
        <dbReference type="EMBL" id="CAI9710355.1"/>
    </source>
</evidence>
<dbReference type="EMBL" id="OX596089">
    <property type="protein sequence ID" value="CAI9710355.1"/>
    <property type="molecule type" value="Genomic_DNA"/>
</dbReference>